<name>A0A6A7BSV4_9PEZI</name>
<protein>
    <submittedName>
        <fullName evidence="1">Uncharacterized protein</fullName>
    </submittedName>
</protein>
<gene>
    <name evidence="1" type="ORF">K470DRAFT_136047</name>
</gene>
<evidence type="ECO:0000313" key="2">
    <source>
        <dbReference type="Proteomes" id="UP000799421"/>
    </source>
</evidence>
<sequence>MSQVRLYSALQASKLHLRSSLERFRTIRVRFNAHEISIHPQFFSSKARFIQAYEGVEAVLLDIDKLFSERILEASTTRPPVEYYELGSELEFIYFFYDYPSLEAKERIAAIMSRNKPRMISEWQNVMDEDLTTMETLLIDARVDEELMSDFTRRLTFDTGVDNDVAMTY</sequence>
<dbReference type="EMBL" id="MU006013">
    <property type="protein sequence ID" value="KAF2858294.1"/>
    <property type="molecule type" value="Genomic_DNA"/>
</dbReference>
<organism evidence="1 2">
    <name type="scientific">Piedraia hortae CBS 480.64</name>
    <dbReference type="NCBI Taxonomy" id="1314780"/>
    <lineage>
        <taxon>Eukaryota</taxon>
        <taxon>Fungi</taxon>
        <taxon>Dikarya</taxon>
        <taxon>Ascomycota</taxon>
        <taxon>Pezizomycotina</taxon>
        <taxon>Dothideomycetes</taxon>
        <taxon>Dothideomycetidae</taxon>
        <taxon>Capnodiales</taxon>
        <taxon>Piedraiaceae</taxon>
        <taxon>Piedraia</taxon>
    </lineage>
</organism>
<proteinExistence type="predicted"/>
<accession>A0A6A7BSV4</accession>
<keyword evidence="2" id="KW-1185">Reference proteome</keyword>
<reference evidence="1" key="1">
    <citation type="journal article" date="2020" name="Stud. Mycol.">
        <title>101 Dothideomycetes genomes: a test case for predicting lifestyles and emergence of pathogens.</title>
        <authorList>
            <person name="Haridas S."/>
            <person name="Albert R."/>
            <person name="Binder M."/>
            <person name="Bloem J."/>
            <person name="Labutti K."/>
            <person name="Salamov A."/>
            <person name="Andreopoulos B."/>
            <person name="Baker S."/>
            <person name="Barry K."/>
            <person name="Bills G."/>
            <person name="Bluhm B."/>
            <person name="Cannon C."/>
            <person name="Castanera R."/>
            <person name="Culley D."/>
            <person name="Daum C."/>
            <person name="Ezra D."/>
            <person name="Gonzalez J."/>
            <person name="Henrissat B."/>
            <person name="Kuo A."/>
            <person name="Liang C."/>
            <person name="Lipzen A."/>
            <person name="Lutzoni F."/>
            <person name="Magnuson J."/>
            <person name="Mondo S."/>
            <person name="Nolan M."/>
            <person name="Ohm R."/>
            <person name="Pangilinan J."/>
            <person name="Park H.-J."/>
            <person name="Ramirez L."/>
            <person name="Alfaro M."/>
            <person name="Sun H."/>
            <person name="Tritt A."/>
            <person name="Yoshinaga Y."/>
            <person name="Zwiers L.-H."/>
            <person name="Turgeon B."/>
            <person name="Goodwin S."/>
            <person name="Spatafora J."/>
            <person name="Crous P."/>
            <person name="Grigoriev I."/>
        </authorList>
    </citation>
    <scope>NUCLEOTIDE SEQUENCE</scope>
    <source>
        <strain evidence="1">CBS 480.64</strain>
    </source>
</reference>
<dbReference type="Proteomes" id="UP000799421">
    <property type="component" value="Unassembled WGS sequence"/>
</dbReference>
<dbReference type="AlphaFoldDB" id="A0A6A7BSV4"/>
<evidence type="ECO:0000313" key="1">
    <source>
        <dbReference type="EMBL" id="KAF2858294.1"/>
    </source>
</evidence>